<dbReference type="EMBL" id="JAAXPO010000003">
    <property type="protein sequence ID" value="NKZ18333.1"/>
    <property type="molecule type" value="Genomic_DNA"/>
</dbReference>
<dbReference type="PANTHER" id="PTHR43101:SF1">
    <property type="entry name" value="BETA-FRUCTOSIDASE"/>
    <property type="match status" value="1"/>
</dbReference>
<protein>
    <recommendedName>
        <fullName evidence="4 8">Sucrose-6-phosphate hydrolase</fullName>
        <ecNumber evidence="3 8">3.2.1.26</ecNumber>
    </recommendedName>
    <alternativeName>
        <fullName evidence="7 8">Invertase</fullName>
    </alternativeName>
</protein>
<dbReference type="GO" id="GO:0005737">
    <property type="term" value="C:cytoplasm"/>
    <property type="evidence" value="ECO:0007669"/>
    <property type="project" value="UniProtKB-SubCell"/>
</dbReference>
<dbReference type="Gene3D" id="2.115.10.20">
    <property type="entry name" value="Glycosyl hydrolase domain, family 43"/>
    <property type="match status" value="1"/>
</dbReference>
<dbReference type="InterPro" id="IPR051214">
    <property type="entry name" value="GH32_Enzymes"/>
</dbReference>
<evidence type="ECO:0000256" key="8">
    <source>
        <dbReference type="RuleBase" id="RU365015"/>
    </source>
</evidence>
<keyword evidence="8" id="KW-0963">Cytoplasm</keyword>
<dbReference type="InterPro" id="IPR013320">
    <property type="entry name" value="ConA-like_dom_sf"/>
</dbReference>
<dbReference type="PANTHER" id="PTHR43101">
    <property type="entry name" value="BETA-FRUCTOSIDASE"/>
    <property type="match status" value="1"/>
</dbReference>
<accession>A0A846ZHX6</accession>
<dbReference type="PROSITE" id="PS00609">
    <property type="entry name" value="GLYCOSYL_HYDROL_F32"/>
    <property type="match status" value="1"/>
</dbReference>
<evidence type="ECO:0000256" key="2">
    <source>
        <dbReference type="ARBA" id="ARBA00009902"/>
    </source>
</evidence>
<dbReference type="Pfam" id="PF00251">
    <property type="entry name" value="Glyco_hydro_32N"/>
    <property type="match status" value="1"/>
</dbReference>
<dbReference type="SUPFAM" id="SSF75005">
    <property type="entry name" value="Arabinanase/levansucrase/invertase"/>
    <property type="match status" value="1"/>
</dbReference>
<organism evidence="10 11">
    <name type="scientific">Leuconostoc holzapfelii</name>
    <dbReference type="NCBI Taxonomy" id="434464"/>
    <lineage>
        <taxon>Bacteria</taxon>
        <taxon>Bacillati</taxon>
        <taxon>Bacillota</taxon>
        <taxon>Bacilli</taxon>
        <taxon>Lactobacillales</taxon>
        <taxon>Lactobacillaceae</taxon>
        <taxon>Leuconostoc</taxon>
    </lineage>
</organism>
<comment type="subcellular location">
    <subcellularLocation>
        <location evidence="8">Cytoplasm</location>
    </subcellularLocation>
</comment>
<evidence type="ECO:0000256" key="6">
    <source>
        <dbReference type="ARBA" id="ARBA00023295"/>
    </source>
</evidence>
<evidence type="ECO:0000313" key="10">
    <source>
        <dbReference type="EMBL" id="NKZ18333.1"/>
    </source>
</evidence>
<dbReference type="GO" id="GO:0005985">
    <property type="term" value="P:sucrose metabolic process"/>
    <property type="evidence" value="ECO:0007669"/>
    <property type="project" value="UniProtKB-UniPathway"/>
</dbReference>
<dbReference type="InterPro" id="IPR013148">
    <property type="entry name" value="Glyco_hydro_32_N"/>
</dbReference>
<dbReference type="InterPro" id="IPR006232">
    <property type="entry name" value="Suc6P_hydrolase"/>
</dbReference>
<keyword evidence="5 8" id="KW-0378">Hydrolase</keyword>
<proteinExistence type="inferred from homology"/>
<evidence type="ECO:0000256" key="1">
    <source>
        <dbReference type="ARBA" id="ARBA00004914"/>
    </source>
</evidence>
<evidence type="ECO:0000313" key="11">
    <source>
        <dbReference type="Proteomes" id="UP000590460"/>
    </source>
</evidence>
<dbReference type="GO" id="GO:0004564">
    <property type="term" value="F:beta-fructofuranosidase activity"/>
    <property type="evidence" value="ECO:0007669"/>
    <property type="project" value="UniProtKB-EC"/>
</dbReference>
<evidence type="ECO:0000256" key="3">
    <source>
        <dbReference type="ARBA" id="ARBA00012758"/>
    </source>
</evidence>
<comment type="pathway">
    <text evidence="1 8">Glycan biosynthesis; sucrose metabolism.</text>
</comment>
<dbReference type="UniPathway" id="UPA00238"/>
<dbReference type="SMART" id="SM00640">
    <property type="entry name" value="Glyco_32"/>
    <property type="match status" value="1"/>
</dbReference>
<evidence type="ECO:0000256" key="5">
    <source>
        <dbReference type="ARBA" id="ARBA00022801"/>
    </source>
</evidence>
<sequence length="423" mass="48397">MLVTNDRIAFEKYHLYPTKGLLNDPNGLVFFKGQYHVFYQWNPMACNHTYKEWGHFVSDDLTTWRRVDTALKPSLENLDSAGIYSGAAFVKDERLYVFYTGNVRDADGRSVKSSQMWAVSDDGIHFEKLGELFPHPAGFTKDVRDPMVWQGDNGHYFLILGAQHDNLVGDIIVYESTDFKTWQYRGSILGDQLPDVRGYMLECPGFITVDGKQILMFSPQGLTPDHINHRYENIHNTGYVIGTFDETSARFQVETAFEEVDQGFEFYAPQTLVAPDGRRIMWGWAGMMTPEREAAVPTIDTADWVHVLTVPRELHVNTNFQLVQQPIQEILSPTALAIHEVDHLTPGQYRVQTAADWSVALGEHATLKREGQTLYFKRHQWENETIDGRQITGDIDDLLLIVDNDVIEVYTEDGLQVMTGRYF</sequence>
<gene>
    <name evidence="10" type="ORF">HF966_03975</name>
</gene>
<name>A0A846ZHX6_9LACO</name>
<comment type="caution">
    <text evidence="10">The sequence shown here is derived from an EMBL/GenBank/DDBJ whole genome shotgun (WGS) entry which is preliminary data.</text>
</comment>
<keyword evidence="8" id="KW-0119">Carbohydrate metabolism</keyword>
<reference evidence="10 11" key="1">
    <citation type="submission" date="2020-04" db="EMBL/GenBank/DDBJ databases">
        <title>MicrobeNet Type strains.</title>
        <authorList>
            <person name="Nicholson A.C."/>
        </authorList>
    </citation>
    <scope>NUCLEOTIDE SEQUENCE [LARGE SCALE GENOMIC DNA]</scope>
    <source>
        <strain evidence="10 11">CCUG 54536</strain>
    </source>
</reference>
<dbReference type="AlphaFoldDB" id="A0A846ZHX6"/>
<evidence type="ECO:0000256" key="4">
    <source>
        <dbReference type="ARBA" id="ARBA00019623"/>
    </source>
</evidence>
<evidence type="ECO:0000256" key="7">
    <source>
        <dbReference type="ARBA" id="ARBA00033367"/>
    </source>
</evidence>
<dbReference type="CDD" id="cd18623">
    <property type="entry name" value="GH32_ScrB-like"/>
    <property type="match status" value="1"/>
</dbReference>
<feature type="domain" description="Glycosyl hydrolase family 32 N-terminal" evidence="9">
    <location>
        <begin position="14"/>
        <end position="326"/>
    </location>
</feature>
<evidence type="ECO:0000259" key="9">
    <source>
        <dbReference type="Pfam" id="PF00251"/>
    </source>
</evidence>
<dbReference type="RefSeq" id="WP_168676460.1">
    <property type="nucleotide sequence ID" value="NZ_BPKV01000004.1"/>
</dbReference>
<dbReference type="InterPro" id="IPR018053">
    <property type="entry name" value="Glyco_hydro_32_AS"/>
</dbReference>
<dbReference type="SUPFAM" id="SSF49899">
    <property type="entry name" value="Concanavalin A-like lectins/glucanases"/>
    <property type="match status" value="1"/>
</dbReference>
<comment type="similarity">
    <text evidence="2 8">Belongs to the glycosyl hydrolase 32 family.</text>
</comment>
<comment type="function">
    <text evidence="8">Enables the bacterium to metabolize sucrose as a sole carbon source.</text>
</comment>
<dbReference type="InterPro" id="IPR001362">
    <property type="entry name" value="Glyco_hydro_32"/>
</dbReference>
<dbReference type="InterPro" id="IPR023296">
    <property type="entry name" value="Glyco_hydro_beta-prop_sf"/>
</dbReference>
<keyword evidence="6 8" id="KW-0326">Glycosidase</keyword>
<dbReference type="EC" id="3.2.1.26" evidence="3 8"/>
<dbReference type="NCBIfam" id="TIGR01322">
    <property type="entry name" value="scrB_fam"/>
    <property type="match status" value="1"/>
</dbReference>
<comment type="catalytic activity">
    <reaction evidence="8">
        <text>Hydrolysis of terminal non-reducing beta-D-fructofuranoside residues in beta-D-fructofuranosides.</text>
        <dbReference type="EC" id="3.2.1.26"/>
    </reaction>
</comment>
<dbReference type="Proteomes" id="UP000590460">
    <property type="component" value="Unassembled WGS sequence"/>
</dbReference>